<gene>
    <name evidence="2" type="ordered locus">Mpe_A1492</name>
</gene>
<evidence type="ECO:0000313" key="2">
    <source>
        <dbReference type="EMBL" id="ABM94454.1"/>
    </source>
</evidence>
<reference evidence="2 3" key="1">
    <citation type="journal article" date="2007" name="J. Bacteriol.">
        <title>Whole-genome analysis of the methyl tert-butyl ether-degrading beta-proteobacterium Methylibium petroleiphilum PM1.</title>
        <authorList>
            <person name="Kane S.R."/>
            <person name="Chakicherla A.Y."/>
            <person name="Chain P.S.G."/>
            <person name="Schmidt R."/>
            <person name="Shin M.W."/>
            <person name="Legler T.C."/>
            <person name="Scow K.M."/>
            <person name="Larimer F.W."/>
            <person name="Lucas S.M."/>
            <person name="Richardson P.M."/>
            <person name="Hristova K.R."/>
        </authorList>
    </citation>
    <scope>NUCLEOTIDE SEQUENCE [LARGE SCALE GENOMIC DNA]</scope>
    <source>
        <strain evidence="3">ATCC BAA-1232 / LMG 22953 / PM1</strain>
    </source>
</reference>
<feature type="region of interest" description="Disordered" evidence="1">
    <location>
        <begin position="1"/>
        <end position="44"/>
    </location>
</feature>
<sequence length="84" mass="9362">MSPRHPEHGVVDGRRERDHEGSATSPVPDMDTPDPLKPSSLPAHRTLDAREALWADLVQDLTELHARLEYLRLLLKLGVGGVQH</sequence>
<protein>
    <submittedName>
        <fullName evidence="2">Uncharacterized protein</fullName>
    </submittedName>
</protein>
<proteinExistence type="predicted"/>
<dbReference type="STRING" id="420662.Mpe_A1492"/>
<dbReference type="KEGG" id="mpt:Mpe_A1492"/>
<evidence type="ECO:0000256" key="1">
    <source>
        <dbReference type="SAM" id="MobiDB-lite"/>
    </source>
</evidence>
<dbReference type="AlphaFoldDB" id="A2SFW5"/>
<dbReference type="EMBL" id="CP000555">
    <property type="protein sequence ID" value="ABM94454.1"/>
    <property type="molecule type" value="Genomic_DNA"/>
</dbReference>
<dbReference type="HOGENOM" id="CLU_2523748_0_0_4"/>
<dbReference type="Proteomes" id="UP000000366">
    <property type="component" value="Chromosome"/>
</dbReference>
<feature type="compositionally biased region" description="Basic and acidic residues" evidence="1">
    <location>
        <begin position="1"/>
        <end position="21"/>
    </location>
</feature>
<accession>A2SFW5</accession>
<evidence type="ECO:0000313" key="3">
    <source>
        <dbReference type="Proteomes" id="UP000000366"/>
    </source>
</evidence>
<organism evidence="2 3">
    <name type="scientific">Methylibium petroleiphilum (strain ATCC BAA-1232 / LMG 22953 / PM1)</name>
    <dbReference type="NCBI Taxonomy" id="420662"/>
    <lineage>
        <taxon>Bacteria</taxon>
        <taxon>Pseudomonadati</taxon>
        <taxon>Pseudomonadota</taxon>
        <taxon>Betaproteobacteria</taxon>
        <taxon>Burkholderiales</taxon>
        <taxon>Sphaerotilaceae</taxon>
        <taxon>Methylibium</taxon>
    </lineage>
</organism>
<keyword evidence="3" id="KW-1185">Reference proteome</keyword>
<name>A2SFW5_METPP</name>